<name>A0A5C6AFM5_9BACT</name>
<sequence precursor="true">MSQMALRFTVLFIVLIHHGVSLADQPAQIDRVTSEKAISRGLIYLIDRQNRNGSWSLQGHGTDVLLHSDSAATGLCLLAFLEAPNSMRQKHDAVIQSGIEYLVNVQDEEGNLYGSENDVSDNSVAFYSHAIATRALCDALRIRKDPALESPAQRAIDYIAASQHRMRGGWRYTPQKSSDTSVTCQMALACAAAKRADVQVPAAIDEGLLRWIKFCEMPGTPQQYRYNPFAPDTDTQRHGRWPSPCMTAAGGLIRLYANGNIPDQRDRSSSEFIFQYLPQFRVRSSPRRDVYYWYLSTLFMNRIGGEYAKRWQDTLLPMLLNSQVRTAADTSGEPGASWQIDYPDPDRWGMHAGPIYLTAMHVLTIESIIDQRWPSTPE</sequence>
<dbReference type="EMBL" id="SJPN01000006">
    <property type="protein sequence ID" value="TWT98226.1"/>
    <property type="molecule type" value="Genomic_DNA"/>
</dbReference>
<evidence type="ECO:0000256" key="1">
    <source>
        <dbReference type="SAM" id="SignalP"/>
    </source>
</evidence>
<accession>A0A5C6AFM5</accession>
<dbReference type="CDD" id="cd00688">
    <property type="entry name" value="ISOPREN_C2_like"/>
    <property type="match status" value="1"/>
</dbReference>
<evidence type="ECO:0000313" key="2">
    <source>
        <dbReference type="EMBL" id="TWT98226.1"/>
    </source>
</evidence>
<dbReference type="AlphaFoldDB" id="A0A5C6AFM5"/>
<gene>
    <name evidence="2" type="ORF">Pla52n_47360</name>
</gene>
<dbReference type="Proteomes" id="UP000320176">
    <property type="component" value="Unassembled WGS sequence"/>
</dbReference>
<keyword evidence="1" id="KW-0732">Signal</keyword>
<keyword evidence="3" id="KW-1185">Reference proteome</keyword>
<evidence type="ECO:0008006" key="4">
    <source>
        <dbReference type="Google" id="ProtNLM"/>
    </source>
</evidence>
<protein>
    <recommendedName>
        <fullName evidence="4">Squalene cyclase C-terminal domain-containing protein</fullName>
    </recommendedName>
</protein>
<proteinExistence type="predicted"/>
<evidence type="ECO:0000313" key="3">
    <source>
        <dbReference type="Proteomes" id="UP000320176"/>
    </source>
</evidence>
<comment type="caution">
    <text evidence="2">The sequence shown here is derived from an EMBL/GenBank/DDBJ whole genome shotgun (WGS) entry which is preliminary data.</text>
</comment>
<dbReference type="SUPFAM" id="SSF48239">
    <property type="entry name" value="Terpenoid cyclases/Protein prenyltransferases"/>
    <property type="match status" value="1"/>
</dbReference>
<dbReference type="RefSeq" id="WP_146521858.1">
    <property type="nucleotide sequence ID" value="NZ_CP151726.1"/>
</dbReference>
<organism evidence="2 3">
    <name type="scientific">Stieleria varia</name>
    <dbReference type="NCBI Taxonomy" id="2528005"/>
    <lineage>
        <taxon>Bacteria</taxon>
        <taxon>Pseudomonadati</taxon>
        <taxon>Planctomycetota</taxon>
        <taxon>Planctomycetia</taxon>
        <taxon>Pirellulales</taxon>
        <taxon>Pirellulaceae</taxon>
        <taxon>Stieleria</taxon>
    </lineage>
</organism>
<dbReference type="Gene3D" id="1.50.10.20">
    <property type="match status" value="1"/>
</dbReference>
<dbReference type="OrthoDB" id="238862at2"/>
<feature type="signal peptide" evidence="1">
    <location>
        <begin position="1"/>
        <end position="23"/>
    </location>
</feature>
<feature type="chain" id="PRO_5022761651" description="Squalene cyclase C-terminal domain-containing protein" evidence="1">
    <location>
        <begin position="24"/>
        <end position="378"/>
    </location>
</feature>
<dbReference type="InterPro" id="IPR008930">
    <property type="entry name" value="Terpenoid_cyclase/PrenylTrfase"/>
</dbReference>
<reference evidence="2 3" key="1">
    <citation type="submission" date="2019-02" db="EMBL/GenBank/DDBJ databases">
        <title>Deep-cultivation of Planctomycetes and their phenomic and genomic characterization uncovers novel biology.</title>
        <authorList>
            <person name="Wiegand S."/>
            <person name="Jogler M."/>
            <person name="Boedeker C."/>
            <person name="Pinto D."/>
            <person name="Vollmers J."/>
            <person name="Rivas-Marin E."/>
            <person name="Kohn T."/>
            <person name="Peeters S.H."/>
            <person name="Heuer A."/>
            <person name="Rast P."/>
            <person name="Oberbeckmann S."/>
            <person name="Bunk B."/>
            <person name="Jeske O."/>
            <person name="Meyerdierks A."/>
            <person name="Storesund J.E."/>
            <person name="Kallscheuer N."/>
            <person name="Luecker S."/>
            <person name="Lage O.M."/>
            <person name="Pohl T."/>
            <person name="Merkel B.J."/>
            <person name="Hornburger P."/>
            <person name="Mueller R.-W."/>
            <person name="Bruemmer F."/>
            <person name="Labrenz M."/>
            <person name="Spormann A.M."/>
            <person name="Op Den Camp H."/>
            <person name="Overmann J."/>
            <person name="Amann R."/>
            <person name="Jetten M.S.M."/>
            <person name="Mascher T."/>
            <person name="Medema M.H."/>
            <person name="Devos D.P."/>
            <person name="Kaster A.-K."/>
            <person name="Ovreas L."/>
            <person name="Rohde M."/>
            <person name="Galperin M.Y."/>
            <person name="Jogler C."/>
        </authorList>
    </citation>
    <scope>NUCLEOTIDE SEQUENCE [LARGE SCALE GENOMIC DNA]</scope>
    <source>
        <strain evidence="2 3">Pla52n</strain>
    </source>
</reference>